<dbReference type="GO" id="GO:0017061">
    <property type="term" value="F:S-methyl-5-thioadenosine phosphorylase activity"/>
    <property type="evidence" value="ECO:0007669"/>
    <property type="project" value="UniProtKB-EC"/>
</dbReference>
<evidence type="ECO:0000256" key="9">
    <source>
        <dbReference type="ARBA" id="ARBA00049893"/>
    </source>
</evidence>
<comment type="catalytic activity">
    <reaction evidence="9">
        <text>S-methyl-5'-thioadenosine + phosphate = 5-(methylsulfanyl)-alpha-D-ribose 1-phosphate + adenine</text>
        <dbReference type="Rhea" id="RHEA:11852"/>
        <dbReference type="ChEBI" id="CHEBI:16708"/>
        <dbReference type="ChEBI" id="CHEBI:17509"/>
        <dbReference type="ChEBI" id="CHEBI:43474"/>
        <dbReference type="ChEBI" id="CHEBI:58533"/>
        <dbReference type="EC" id="2.4.2.28"/>
    </reaction>
    <physiologicalReaction direction="left-to-right" evidence="9">
        <dbReference type="Rhea" id="RHEA:11853"/>
    </physiologicalReaction>
</comment>
<keyword evidence="12" id="KW-1185">Reference proteome</keyword>
<evidence type="ECO:0000256" key="8">
    <source>
        <dbReference type="ARBA" id="ARBA00048968"/>
    </source>
</evidence>
<organism evidence="11 12">
    <name type="scientific">Pannonibacter tanglangensis</name>
    <dbReference type="NCBI Taxonomy" id="2750084"/>
    <lineage>
        <taxon>Bacteria</taxon>
        <taxon>Pseudomonadati</taxon>
        <taxon>Pseudomonadota</taxon>
        <taxon>Alphaproteobacteria</taxon>
        <taxon>Hyphomicrobiales</taxon>
        <taxon>Stappiaceae</taxon>
        <taxon>Pannonibacter</taxon>
    </lineage>
</organism>
<comment type="similarity">
    <text evidence="2 10">Belongs to the purine nucleoside phosphorylase YfiH/LACC1 family.</text>
</comment>
<name>A0A7X5J6Z6_9HYPH</name>
<dbReference type="GO" id="GO:0005507">
    <property type="term" value="F:copper ion binding"/>
    <property type="evidence" value="ECO:0007669"/>
    <property type="project" value="TreeGrafter"/>
</dbReference>
<keyword evidence="4" id="KW-0479">Metal-binding</keyword>
<evidence type="ECO:0000256" key="7">
    <source>
        <dbReference type="ARBA" id="ARBA00047989"/>
    </source>
</evidence>
<evidence type="ECO:0000256" key="3">
    <source>
        <dbReference type="ARBA" id="ARBA00022679"/>
    </source>
</evidence>
<comment type="catalytic activity">
    <reaction evidence="1">
        <text>inosine + phosphate = alpha-D-ribose 1-phosphate + hypoxanthine</text>
        <dbReference type="Rhea" id="RHEA:27646"/>
        <dbReference type="ChEBI" id="CHEBI:17368"/>
        <dbReference type="ChEBI" id="CHEBI:17596"/>
        <dbReference type="ChEBI" id="CHEBI:43474"/>
        <dbReference type="ChEBI" id="CHEBI:57720"/>
        <dbReference type="EC" id="2.4.2.1"/>
    </reaction>
    <physiologicalReaction direction="left-to-right" evidence="1">
        <dbReference type="Rhea" id="RHEA:27647"/>
    </physiologicalReaction>
</comment>
<dbReference type="NCBIfam" id="TIGR00726">
    <property type="entry name" value="peptidoglycan editing factor PgeF"/>
    <property type="match status" value="1"/>
</dbReference>
<evidence type="ECO:0000256" key="1">
    <source>
        <dbReference type="ARBA" id="ARBA00000553"/>
    </source>
</evidence>
<dbReference type="InterPro" id="IPR038371">
    <property type="entry name" value="Cu_polyphenol_OxRdtase_sf"/>
</dbReference>
<evidence type="ECO:0000256" key="4">
    <source>
        <dbReference type="ARBA" id="ARBA00022723"/>
    </source>
</evidence>
<evidence type="ECO:0000256" key="2">
    <source>
        <dbReference type="ARBA" id="ARBA00007353"/>
    </source>
</evidence>
<evidence type="ECO:0000313" key="11">
    <source>
        <dbReference type="EMBL" id="NBN76907.1"/>
    </source>
</evidence>
<dbReference type="EMBL" id="JAABLQ010000001">
    <property type="protein sequence ID" value="NBN76907.1"/>
    <property type="molecule type" value="Genomic_DNA"/>
</dbReference>
<evidence type="ECO:0000313" key="12">
    <source>
        <dbReference type="Proteomes" id="UP000586722"/>
    </source>
</evidence>
<keyword evidence="5" id="KW-0378">Hydrolase</keyword>
<dbReference type="SUPFAM" id="SSF64438">
    <property type="entry name" value="CNF1/YfiH-like putative cysteine hydrolases"/>
    <property type="match status" value="1"/>
</dbReference>
<comment type="caution">
    <text evidence="11">The sequence shown here is derived from an EMBL/GenBank/DDBJ whole genome shotgun (WGS) entry which is preliminary data.</text>
</comment>
<accession>A0A7X5J6Z6</accession>
<proteinExistence type="inferred from homology"/>
<evidence type="ECO:0000256" key="6">
    <source>
        <dbReference type="ARBA" id="ARBA00022833"/>
    </source>
</evidence>
<dbReference type="InterPro" id="IPR003730">
    <property type="entry name" value="Cu_polyphenol_OxRdtase"/>
</dbReference>
<keyword evidence="3" id="KW-0808">Transferase</keyword>
<evidence type="ECO:0000256" key="10">
    <source>
        <dbReference type="RuleBase" id="RU361274"/>
    </source>
</evidence>
<dbReference type="InterPro" id="IPR011324">
    <property type="entry name" value="Cytotoxic_necrot_fac-like_cat"/>
</dbReference>
<protein>
    <recommendedName>
        <fullName evidence="10">Purine nucleoside phosphorylase</fullName>
    </recommendedName>
</protein>
<dbReference type="AlphaFoldDB" id="A0A7X5J6Z6"/>
<keyword evidence="6" id="KW-0862">Zinc</keyword>
<dbReference type="RefSeq" id="WP_161675036.1">
    <property type="nucleotide sequence ID" value="NZ_JAABLP010000002.1"/>
</dbReference>
<dbReference type="Gene3D" id="3.60.140.10">
    <property type="entry name" value="CNF1/YfiH-like putative cysteine hydrolases"/>
    <property type="match status" value="1"/>
</dbReference>
<dbReference type="PANTHER" id="PTHR30616:SF2">
    <property type="entry name" value="PURINE NUCLEOSIDE PHOSPHORYLASE LACC1"/>
    <property type="match status" value="1"/>
</dbReference>
<evidence type="ECO:0000256" key="5">
    <source>
        <dbReference type="ARBA" id="ARBA00022801"/>
    </source>
</evidence>
<gene>
    <name evidence="11" type="primary">pgeF</name>
    <name evidence="11" type="ORF">GWI72_01345</name>
</gene>
<sequence length="256" mass="27157">MITSDLLDQPGVLRHGFFTRQGGVSGGIYESLNIGLGSDDDRAHVLENRARIAGKLAVAPERLVSPYQVHSPDVITVEAPFAADADRRADALVTATPGLALGISTADCGPVLFADLQARVIGAAHAGWRGALTGVLDNTIAAMEALGAERGRIRAVLGPTISRAAYEVGPEFQARFLEEAEGSGAFFSPSQKPGHFMFDLPAFILARLTAAGVGAAESLGLCTYADEERFFSYRRTTHRKEPDYGRLMSAIVIEGA</sequence>
<dbReference type="PANTHER" id="PTHR30616">
    <property type="entry name" value="UNCHARACTERIZED PROTEIN YFIH"/>
    <property type="match status" value="1"/>
</dbReference>
<dbReference type="Proteomes" id="UP000586722">
    <property type="component" value="Unassembled WGS sequence"/>
</dbReference>
<comment type="catalytic activity">
    <reaction evidence="7">
        <text>adenosine + H2O + H(+) = inosine + NH4(+)</text>
        <dbReference type="Rhea" id="RHEA:24408"/>
        <dbReference type="ChEBI" id="CHEBI:15377"/>
        <dbReference type="ChEBI" id="CHEBI:15378"/>
        <dbReference type="ChEBI" id="CHEBI:16335"/>
        <dbReference type="ChEBI" id="CHEBI:17596"/>
        <dbReference type="ChEBI" id="CHEBI:28938"/>
        <dbReference type="EC" id="3.5.4.4"/>
    </reaction>
    <physiologicalReaction direction="left-to-right" evidence="7">
        <dbReference type="Rhea" id="RHEA:24409"/>
    </physiologicalReaction>
</comment>
<comment type="catalytic activity">
    <reaction evidence="8">
        <text>adenosine + phosphate = alpha-D-ribose 1-phosphate + adenine</text>
        <dbReference type="Rhea" id="RHEA:27642"/>
        <dbReference type="ChEBI" id="CHEBI:16335"/>
        <dbReference type="ChEBI" id="CHEBI:16708"/>
        <dbReference type="ChEBI" id="CHEBI:43474"/>
        <dbReference type="ChEBI" id="CHEBI:57720"/>
        <dbReference type="EC" id="2.4.2.1"/>
    </reaction>
    <physiologicalReaction direction="left-to-right" evidence="8">
        <dbReference type="Rhea" id="RHEA:27643"/>
    </physiologicalReaction>
</comment>
<reference evidence="12" key="1">
    <citation type="submission" date="2020-01" db="EMBL/GenBank/DDBJ databases">
        <authorList>
            <person name="Fang Y."/>
            <person name="Sun R."/>
            <person name="Nie L."/>
            <person name="He J."/>
            <person name="Hao L."/>
            <person name="Wang L."/>
            <person name="Su S."/>
            <person name="Lv E."/>
            <person name="Zhang Z."/>
            <person name="Xie R."/>
            <person name="Liu H."/>
        </authorList>
    </citation>
    <scope>NUCLEOTIDE SEQUENCE [LARGE SCALE GENOMIC DNA]</scope>
    <source>
        <strain evidence="12">XCT-53</strain>
    </source>
</reference>
<dbReference type="CDD" id="cd16833">
    <property type="entry name" value="YfiH"/>
    <property type="match status" value="1"/>
</dbReference>
<dbReference type="Pfam" id="PF02578">
    <property type="entry name" value="Cu-oxidase_4"/>
    <property type="match status" value="1"/>
</dbReference>
<dbReference type="GO" id="GO:0016787">
    <property type="term" value="F:hydrolase activity"/>
    <property type="evidence" value="ECO:0007669"/>
    <property type="project" value="UniProtKB-KW"/>
</dbReference>